<keyword evidence="4" id="KW-1185">Reference proteome</keyword>
<dbReference type="SMART" id="SM00530">
    <property type="entry name" value="HTH_XRE"/>
    <property type="match status" value="1"/>
</dbReference>
<dbReference type="InterPro" id="IPR013096">
    <property type="entry name" value="Cupin_2"/>
</dbReference>
<dbReference type="SUPFAM" id="SSF47413">
    <property type="entry name" value="lambda repressor-like DNA-binding domains"/>
    <property type="match status" value="1"/>
</dbReference>
<dbReference type="InterPro" id="IPR050807">
    <property type="entry name" value="TransReg_Diox_bact_type"/>
</dbReference>
<dbReference type="Gene3D" id="1.10.260.40">
    <property type="entry name" value="lambda repressor-like DNA-binding domains"/>
    <property type="match status" value="1"/>
</dbReference>
<dbReference type="SUPFAM" id="SSF51182">
    <property type="entry name" value="RmlC-like cupins"/>
    <property type="match status" value="1"/>
</dbReference>
<protein>
    <submittedName>
        <fullName evidence="3">Transcriptional regulator with XRE-family HTH domain</fullName>
    </submittedName>
</protein>
<dbReference type="Pfam" id="PF01381">
    <property type="entry name" value="HTH_3"/>
    <property type="match status" value="1"/>
</dbReference>
<dbReference type="Gene3D" id="2.60.120.10">
    <property type="entry name" value="Jelly Rolls"/>
    <property type="match status" value="1"/>
</dbReference>
<dbReference type="InterPro" id="IPR014710">
    <property type="entry name" value="RmlC-like_jellyroll"/>
</dbReference>
<keyword evidence="1" id="KW-0238">DNA-binding</keyword>
<dbReference type="Proteomes" id="UP000294801">
    <property type="component" value="Unassembled WGS sequence"/>
</dbReference>
<evidence type="ECO:0000256" key="1">
    <source>
        <dbReference type="ARBA" id="ARBA00023125"/>
    </source>
</evidence>
<gene>
    <name evidence="3" type="ORF">EV669_10339</name>
</gene>
<feature type="domain" description="HTH cro/C1-type" evidence="2">
    <location>
        <begin position="9"/>
        <end position="63"/>
    </location>
</feature>
<dbReference type="InterPro" id="IPR010982">
    <property type="entry name" value="Lambda_DNA-bd_dom_sf"/>
</dbReference>
<proteinExistence type="predicted"/>
<dbReference type="InterPro" id="IPR011051">
    <property type="entry name" value="RmlC_Cupin_sf"/>
</dbReference>
<dbReference type="InterPro" id="IPR001387">
    <property type="entry name" value="Cro/C1-type_HTH"/>
</dbReference>
<dbReference type="PANTHER" id="PTHR46797">
    <property type="entry name" value="HTH-TYPE TRANSCRIPTIONAL REGULATOR"/>
    <property type="match status" value="1"/>
</dbReference>
<accession>A0ABY2CXH1</accession>
<dbReference type="Pfam" id="PF07883">
    <property type="entry name" value="Cupin_2"/>
    <property type="match status" value="1"/>
</dbReference>
<dbReference type="CDD" id="cd02209">
    <property type="entry name" value="cupin_XRE_C"/>
    <property type="match status" value="1"/>
</dbReference>
<evidence type="ECO:0000313" key="3">
    <source>
        <dbReference type="EMBL" id="TCW32125.1"/>
    </source>
</evidence>
<name>A0ABY2CXH1_GULMO</name>
<dbReference type="PANTHER" id="PTHR46797:SF1">
    <property type="entry name" value="METHYLPHOSPHONATE SYNTHASE"/>
    <property type="match status" value="1"/>
</dbReference>
<dbReference type="EMBL" id="SMDA01000003">
    <property type="protein sequence ID" value="TCW32125.1"/>
    <property type="molecule type" value="Genomic_DNA"/>
</dbReference>
<sequence length="207" mass="22230">MERNVIPRIKLLRTQQGYSLQGLAEVTGLTKSYLSKLERGVCTPSIAAALRIARALGVDTQALFGETATNPDIAVIRHHARMSVERPAGLQGGRRLEILPTPAGLTRMQPFVLHLASDFAAGPQVAGHAGEEFLYVLEGDVEMEWGERRERLMPGDAVYFNASVPHRLRALGKSPAAVLVVTSAAASANPLFTEDGPRAGCPTPSPR</sequence>
<evidence type="ECO:0000313" key="4">
    <source>
        <dbReference type="Proteomes" id="UP000294801"/>
    </source>
</evidence>
<reference evidence="3 4" key="1">
    <citation type="submission" date="2019-03" db="EMBL/GenBank/DDBJ databases">
        <title>Genomic Encyclopedia of Type Strains, Phase IV (KMG-IV): sequencing the most valuable type-strain genomes for metagenomic binning, comparative biology and taxonomic classification.</title>
        <authorList>
            <person name="Goeker M."/>
        </authorList>
    </citation>
    <scope>NUCLEOTIDE SEQUENCE [LARGE SCALE GENOMIC DNA]</scope>
    <source>
        <strain evidence="3 4">DSM 18507</strain>
    </source>
</reference>
<dbReference type="PROSITE" id="PS50943">
    <property type="entry name" value="HTH_CROC1"/>
    <property type="match status" value="1"/>
</dbReference>
<organism evidence="3 4">
    <name type="scientific">Gulbenkiania mobilis</name>
    <dbReference type="NCBI Taxonomy" id="397457"/>
    <lineage>
        <taxon>Bacteria</taxon>
        <taxon>Pseudomonadati</taxon>
        <taxon>Pseudomonadota</taxon>
        <taxon>Betaproteobacteria</taxon>
        <taxon>Neisseriales</taxon>
        <taxon>Chromobacteriaceae</taxon>
        <taxon>Gulbenkiania</taxon>
    </lineage>
</organism>
<evidence type="ECO:0000259" key="2">
    <source>
        <dbReference type="PROSITE" id="PS50943"/>
    </source>
</evidence>
<comment type="caution">
    <text evidence="3">The sequence shown here is derived from an EMBL/GenBank/DDBJ whole genome shotgun (WGS) entry which is preliminary data.</text>
</comment>
<dbReference type="CDD" id="cd00093">
    <property type="entry name" value="HTH_XRE"/>
    <property type="match status" value="1"/>
</dbReference>